<dbReference type="InterPro" id="IPR050789">
    <property type="entry name" value="Diverse_Enzym_Activities"/>
</dbReference>
<evidence type="ECO:0000313" key="3">
    <source>
        <dbReference type="Proteomes" id="UP001235712"/>
    </source>
</evidence>
<dbReference type="Pfam" id="PF00144">
    <property type="entry name" value="Beta-lactamase"/>
    <property type="match status" value="1"/>
</dbReference>
<dbReference type="Gene3D" id="3.40.710.10">
    <property type="entry name" value="DD-peptidase/beta-lactamase superfamily"/>
    <property type="match status" value="1"/>
</dbReference>
<evidence type="ECO:0000313" key="2">
    <source>
        <dbReference type="EMBL" id="MDP9829639.1"/>
    </source>
</evidence>
<feature type="domain" description="Beta-lactamase-related" evidence="1">
    <location>
        <begin position="23"/>
        <end position="335"/>
    </location>
</feature>
<dbReference type="RefSeq" id="WP_307248000.1">
    <property type="nucleotide sequence ID" value="NZ_JAUSQZ010000001.1"/>
</dbReference>
<dbReference type="SUPFAM" id="SSF56601">
    <property type="entry name" value="beta-lactamase/transpeptidase-like"/>
    <property type="match status" value="1"/>
</dbReference>
<dbReference type="InterPro" id="IPR012338">
    <property type="entry name" value="Beta-lactam/transpept-like"/>
</dbReference>
<dbReference type="InterPro" id="IPR001466">
    <property type="entry name" value="Beta-lactam-related"/>
</dbReference>
<comment type="caution">
    <text evidence="2">The sequence shown here is derived from an EMBL/GenBank/DDBJ whole genome shotgun (WGS) entry which is preliminary data.</text>
</comment>
<dbReference type="PANTHER" id="PTHR43283:SF3">
    <property type="entry name" value="BETA-LACTAMASE FAMILY PROTEIN (AFU_ORTHOLOGUE AFUA_5G07500)"/>
    <property type="match status" value="1"/>
</dbReference>
<keyword evidence="3" id="KW-1185">Reference proteome</keyword>
<sequence>MTSTEHDLHGHLQTELPRLLSLHGVPGASVAVTWRSHTFEVSAGVINTGTRVPVTPDALFQIQSITKLFTATLVMQLVDEGLVRLDEPVQTYVPGFRTADPAAGAKITVRHLLTHTGGFEGDLWQPTTTGTDALERFVDDLVTQASQHSAPGERFSYCNAGFGTLGRLVEVLRGTTWEQALRTHLAEPLGIHELAFTAGQALAFSTAIGHVSPAPGQPLRPSRAWDLMPLSNPAAGAQFSLSARDLVRLGRLFLLDGRNPSVLTDASTMLMLQPHLQHRQDAPAPVHQGLAWWLPRAGIAEHGGGAPGVASVLRIAPEHDLAAAVLTNADAGGRVARDLLDPLFADLAGIAPPTTVPVPGEGTRVSTPEAFVGRYRNRQNHFEVTQDDDGRLWVTDTPRNETVSMALLAGTTASTARRELRPLNGDAFAVIGDGGQAAGQVSFLDQGSDGRFRLYATTRVAVRDA</sequence>
<dbReference type="PANTHER" id="PTHR43283">
    <property type="entry name" value="BETA-LACTAMASE-RELATED"/>
    <property type="match status" value="1"/>
</dbReference>
<protein>
    <submittedName>
        <fullName evidence="2">CubicO group peptidase (Beta-lactamase class C family)</fullName>
    </submittedName>
</protein>
<reference evidence="2 3" key="1">
    <citation type="submission" date="2023-07" db="EMBL/GenBank/DDBJ databases">
        <title>Sequencing the genomes of 1000 actinobacteria strains.</title>
        <authorList>
            <person name="Klenk H.-P."/>
        </authorList>
    </citation>
    <scope>NUCLEOTIDE SEQUENCE [LARGE SCALE GENOMIC DNA]</scope>
    <source>
        <strain evidence="2 3">DSM 44388</strain>
    </source>
</reference>
<evidence type="ECO:0000259" key="1">
    <source>
        <dbReference type="Pfam" id="PF00144"/>
    </source>
</evidence>
<dbReference type="EMBL" id="JAUSQZ010000001">
    <property type="protein sequence ID" value="MDP9829639.1"/>
    <property type="molecule type" value="Genomic_DNA"/>
</dbReference>
<gene>
    <name evidence="2" type="ORF">J2S57_005388</name>
</gene>
<accession>A0ABT9PAB7</accession>
<organism evidence="2 3">
    <name type="scientific">Kineosporia succinea</name>
    <dbReference type="NCBI Taxonomy" id="84632"/>
    <lineage>
        <taxon>Bacteria</taxon>
        <taxon>Bacillati</taxon>
        <taxon>Actinomycetota</taxon>
        <taxon>Actinomycetes</taxon>
        <taxon>Kineosporiales</taxon>
        <taxon>Kineosporiaceae</taxon>
        <taxon>Kineosporia</taxon>
    </lineage>
</organism>
<name>A0ABT9PAB7_9ACTN</name>
<proteinExistence type="predicted"/>
<dbReference type="Proteomes" id="UP001235712">
    <property type="component" value="Unassembled WGS sequence"/>
</dbReference>